<accession>A0A0D0QG57</accession>
<name>A0A0D0QG57_9RHOB</name>
<keyword evidence="3" id="KW-1185">Reference proteome</keyword>
<proteinExistence type="predicted"/>
<dbReference type="PANTHER" id="PTHR37839:SF1">
    <property type="entry name" value="NA(+)-TRANSLOCATING NADH-QUINONE REDUCTASE SUBUNIT A"/>
    <property type="match status" value="1"/>
</dbReference>
<dbReference type="EMBL" id="AONG01000003">
    <property type="protein sequence ID" value="KIQ71217.1"/>
    <property type="molecule type" value="Genomic_DNA"/>
</dbReference>
<sequence>MSHVAGLTPVVATPPAVGEGWSTIVTEEAGIAAPPGHDLRVTLLADEGAVVAEGEPVACLRDAPDICLVAPMPARVARIALRSGRRLGEIVLFREAGGDVAGFDTGRASEEYGLRTLIQSAGLWPALRRRPFGGMPAGGERPIAIVVMATDTRPLAPDPRRAVEGKEEELARGLDALAILTDGPVLICRQKGDPLTGPGAGRGRAREIVCGPRHPQGAAGLRIHELAPATIESPVWDCHVEDVAALGALLATGRAQMRRHVHVAGPALRESRSVLTQPGADLRGLTYRVAAPGPHVLLSGSALDGREARWLGFRDRQVTALPRAARAGPPHWLIAALTRSARPRPIIPTAALTQAFGGALPAAAFVRALSAGDDETAMSLGVLSLLEEDVALADYVLGGDAQLGRLLRGMLDRIETELAA</sequence>
<dbReference type="InterPro" id="IPR056148">
    <property type="entry name" value="NQRA_2nd"/>
</dbReference>
<evidence type="ECO:0000313" key="3">
    <source>
        <dbReference type="Proteomes" id="UP000035100"/>
    </source>
</evidence>
<dbReference type="PANTHER" id="PTHR37839">
    <property type="entry name" value="NA(+)-TRANSLOCATING NADH-QUINONE REDUCTASE SUBUNIT A"/>
    <property type="match status" value="1"/>
</dbReference>
<dbReference type="eggNOG" id="COG1726">
    <property type="taxonomic scope" value="Bacteria"/>
</dbReference>
<keyword evidence="2" id="KW-0830">Ubiquinone</keyword>
<dbReference type="STRING" id="1123501.Wenmar_00596"/>
<keyword evidence="2" id="KW-0560">Oxidoreductase</keyword>
<evidence type="ECO:0000259" key="1">
    <source>
        <dbReference type="Pfam" id="PF24836"/>
    </source>
</evidence>
<feature type="domain" description="NqrA second alpha/beta" evidence="1">
    <location>
        <begin position="114"/>
        <end position="254"/>
    </location>
</feature>
<dbReference type="GO" id="GO:0016655">
    <property type="term" value="F:oxidoreductase activity, acting on NAD(P)H, quinone or similar compound as acceptor"/>
    <property type="evidence" value="ECO:0007669"/>
    <property type="project" value="InterPro"/>
</dbReference>
<protein>
    <submittedName>
        <fullName evidence="2">Na+-transporting NADH:ubiquinone oxidoreductase, subunit NqrA</fullName>
        <ecNumber evidence="2">1.6.5.-</ecNumber>
    </submittedName>
</protein>
<dbReference type="InterPro" id="IPR008703">
    <property type="entry name" value="NqrA"/>
</dbReference>
<gene>
    <name evidence="2" type="ORF">Wenmar_00596</name>
</gene>
<dbReference type="AlphaFoldDB" id="A0A0D0QG57"/>
<organism evidence="2 3">
    <name type="scientific">Wenxinia marina DSM 24838</name>
    <dbReference type="NCBI Taxonomy" id="1123501"/>
    <lineage>
        <taxon>Bacteria</taxon>
        <taxon>Pseudomonadati</taxon>
        <taxon>Pseudomonadota</taxon>
        <taxon>Alphaproteobacteria</taxon>
        <taxon>Rhodobacterales</taxon>
        <taxon>Roseobacteraceae</taxon>
        <taxon>Wenxinia</taxon>
    </lineage>
</organism>
<evidence type="ECO:0000313" key="2">
    <source>
        <dbReference type="EMBL" id="KIQ71217.1"/>
    </source>
</evidence>
<dbReference type="GO" id="GO:0006814">
    <property type="term" value="P:sodium ion transport"/>
    <property type="evidence" value="ECO:0007669"/>
    <property type="project" value="InterPro"/>
</dbReference>
<reference evidence="2 3" key="1">
    <citation type="submission" date="2013-01" db="EMBL/GenBank/DDBJ databases">
        <authorList>
            <person name="Fiebig A."/>
            <person name="Goeker M."/>
            <person name="Klenk H.-P.P."/>
        </authorList>
    </citation>
    <scope>NUCLEOTIDE SEQUENCE [LARGE SCALE GENOMIC DNA]</scope>
    <source>
        <strain evidence="2 3">DSM 24838</strain>
    </source>
</reference>
<dbReference type="Proteomes" id="UP000035100">
    <property type="component" value="Unassembled WGS sequence"/>
</dbReference>
<dbReference type="PATRIC" id="fig|1123501.6.peg.661"/>
<dbReference type="Pfam" id="PF24836">
    <property type="entry name" value="NQRA_2nd"/>
    <property type="match status" value="1"/>
</dbReference>
<dbReference type="EC" id="1.6.5.-" evidence="2"/>
<comment type="caution">
    <text evidence="2">The sequence shown here is derived from an EMBL/GenBank/DDBJ whole genome shotgun (WGS) entry which is preliminary data.</text>
</comment>